<feature type="transmembrane region" description="Helical" evidence="10">
    <location>
        <begin position="354"/>
        <end position="375"/>
    </location>
</feature>
<feature type="transmembrane region" description="Helical" evidence="10">
    <location>
        <begin position="147"/>
        <end position="170"/>
    </location>
</feature>
<dbReference type="PANTHER" id="PTHR43495">
    <property type="entry name" value="GABA PERMEASE"/>
    <property type="match status" value="1"/>
</dbReference>
<feature type="transmembrane region" description="Helical" evidence="10">
    <location>
        <begin position="275"/>
        <end position="295"/>
    </location>
</feature>
<keyword evidence="6" id="KW-0029">Amino-acid transport</keyword>
<dbReference type="EMBL" id="BMDH01000002">
    <property type="protein sequence ID" value="GGI14533.1"/>
    <property type="molecule type" value="Genomic_DNA"/>
</dbReference>
<feature type="transmembrane region" description="Helical" evidence="10">
    <location>
        <begin position="409"/>
        <end position="430"/>
    </location>
</feature>
<dbReference type="AlphaFoldDB" id="A0A8J3AHJ3"/>
<feature type="transmembrane region" description="Helical" evidence="10">
    <location>
        <begin position="316"/>
        <end position="334"/>
    </location>
</feature>
<reference evidence="12" key="1">
    <citation type="journal article" date="2014" name="Int. J. Syst. Evol. Microbiol.">
        <title>Complete genome sequence of Corynebacterium casei LMG S-19264T (=DSM 44701T), isolated from a smear-ripened cheese.</title>
        <authorList>
            <consortium name="US DOE Joint Genome Institute (JGI-PGF)"/>
            <person name="Walter F."/>
            <person name="Albersmeier A."/>
            <person name="Kalinowski J."/>
            <person name="Ruckert C."/>
        </authorList>
    </citation>
    <scope>NUCLEOTIDE SEQUENCE</scope>
    <source>
        <strain evidence="12">CCM 8606</strain>
    </source>
</reference>
<accession>A0A8J3AHJ3</accession>
<feature type="transmembrane region" description="Helical" evidence="10">
    <location>
        <begin position="202"/>
        <end position="227"/>
    </location>
</feature>
<reference evidence="12" key="2">
    <citation type="submission" date="2020-09" db="EMBL/GenBank/DDBJ databases">
        <authorList>
            <person name="Sun Q."/>
            <person name="Sedlacek I."/>
        </authorList>
    </citation>
    <scope>NUCLEOTIDE SEQUENCE</scope>
    <source>
        <strain evidence="12">CCM 8606</strain>
    </source>
</reference>
<dbReference type="GO" id="GO:0006865">
    <property type="term" value="P:amino acid transport"/>
    <property type="evidence" value="ECO:0007669"/>
    <property type="project" value="UniProtKB-KW"/>
</dbReference>
<sequence>MAQASSGNENANSTAAGNAEATNTANTTSAANTSNTASVTSKTTNKPVHTTDAPMPPSLRKQLKNRHIQLIALGGAIGTGLFYGSSESIALAGPSILLAYLLGGAMIFLIVRALSEMSVEDPKAGAFSYYASTYWSRRAGFISGWNYWFNYILVAMVELAVVGSFVNYWFPNIPAWASAAFFLVLITAMNLFGVSKFGEFEFWFAIIKIVAVLAMIVGGIAVVIMGLPTDSGIRASFANWFTVGGGFMPHGLLSWQAAADSANAGASAGAAAGSWSGLLMALIVVMFSFGGTELIGITAGETADPRRTIPKATNGIIWRILVFYVVALGVIMAVVPWNQIDGNSSPFVQIFDSIGVHTAAGILNFVCLTAVMSVYNSGLYSNSRMLYSLARQGNAPAYLGKLNKRGVPVAGVLTSSAITVIAVVVVFLWPEFAFNYLMSIATIAAVINWTIIMITEMKFRKVVAAGASPKDSALAGLSGDAALQAIAFKLPFAKVTPWVVLTFLALMVALMCFSASYRIAVIAGIIGLAVLFTAYAASHRKRAH</sequence>
<keyword evidence="4" id="KW-1003">Cell membrane</keyword>
<evidence type="ECO:0000256" key="4">
    <source>
        <dbReference type="ARBA" id="ARBA00022475"/>
    </source>
</evidence>
<evidence type="ECO:0000313" key="13">
    <source>
        <dbReference type="Proteomes" id="UP000619536"/>
    </source>
</evidence>
<proteinExistence type="inferred from homology"/>
<evidence type="ECO:0000256" key="5">
    <source>
        <dbReference type="ARBA" id="ARBA00022692"/>
    </source>
</evidence>
<evidence type="ECO:0000256" key="7">
    <source>
        <dbReference type="ARBA" id="ARBA00022989"/>
    </source>
</evidence>
<evidence type="ECO:0000256" key="9">
    <source>
        <dbReference type="SAM" id="MobiDB-lite"/>
    </source>
</evidence>
<feature type="domain" description="Amino acid permease/ SLC12A" evidence="11">
    <location>
        <begin position="67"/>
        <end position="535"/>
    </location>
</feature>
<evidence type="ECO:0000256" key="8">
    <source>
        <dbReference type="ARBA" id="ARBA00023136"/>
    </source>
</evidence>
<dbReference type="GO" id="GO:0005886">
    <property type="term" value="C:plasma membrane"/>
    <property type="evidence" value="ECO:0007669"/>
    <property type="project" value="UniProtKB-SubCell"/>
</dbReference>
<protein>
    <submittedName>
        <fullName evidence="12">Aromatic amino acid transporter AroP</fullName>
    </submittedName>
</protein>
<keyword evidence="3" id="KW-0813">Transport</keyword>
<keyword evidence="13" id="KW-1185">Reference proteome</keyword>
<organism evidence="12 13">
    <name type="scientific">Galliscardovia ingluviei</name>
    <dbReference type="NCBI Taxonomy" id="1769422"/>
    <lineage>
        <taxon>Bacteria</taxon>
        <taxon>Bacillati</taxon>
        <taxon>Actinomycetota</taxon>
        <taxon>Actinomycetes</taxon>
        <taxon>Bifidobacteriales</taxon>
        <taxon>Bifidobacteriaceae</taxon>
        <taxon>Galliscardovia</taxon>
    </lineage>
</organism>
<evidence type="ECO:0000256" key="2">
    <source>
        <dbReference type="ARBA" id="ARBA00008583"/>
    </source>
</evidence>
<dbReference type="Pfam" id="PF00324">
    <property type="entry name" value="AA_permease"/>
    <property type="match status" value="1"/>
</dbReference>
<keyword evidence="8 10" id="KW-0472">Membrane</keyword>
<feature type="transmembrane region" description="Helical" evidence="10">
    <location>
        <begin position="176"/>
        <end position="195"/>
    </location>
</feature>
<keyword evidence="5 10" id="KW-0812">Transmembrane</keyword>
<comment type="caution">
    <text evidence="12">The sequence shown here is derived from an EMBL/GenBank/DDBJ whole genome shotgun (WGS) entry which is preliminary data.</text>
</comment>
<dbReference type="Proteomes" id="UP000619536">
    <property type="component" value="Unassembled WGS sequence"/>
</dbReference>
<feature type="transmembrane region" description="Helical" evidence="10">
    <location>
        <begin position="68"/>
        <end position="85"/>
    </location>
</feature>
<evidence type="ECO:0000256" key="10">
    <source>
        <dbReference type="SAM" id="Phobius"/>
    </source>
</evidence>
<dbReference type="Gene3D" id="1.20.1740.10">
    <property type="entry name" value="Amino acid/polyamine transporter I"/>
    <property type="match status" value="1"/>
</dbReference>
<dbReference type="FunFam" id="1.20.1740.10:FF:000001">
    <property type="entry name" value="Amino acid permease"/>
    <property type="match status" value="1"/>
</dbReference>
<dbReference type="GO" id="GO:0055085">
    <property type="term" value="P:transmembrane transport"/>
    <property type="evidence" value="ECO:0007669"/>
    <property type="project" value="InterPro"/>
</dbReference>
<feature type="transmembrane region" description="Helical" evidence="10">
    <location>
        <begin position="436"/>
        <end position="454"/>
    </location>
</feature>
<dbReference type="PANTHER" id="PTHR43495:SF4">
    <property type="entry name" value="AROMATIC AMINO ACID TRANSPORT PROTEIN AROP"/>
    <property type="match status" value="1"/>
</dbReference>
<evidence type="ECO:0000259" key="11">
    <source>
        <dbReference type="Pfam" id="PF00324"/>
    </source>
</evidence>
<evidence type="ECO:0000256" key="6">
    <source>
        <dbReference type="ARBA" id="ARBA00022970"/>
    </source>
</evidence>
<keyword evidence="7 10" id="KW-1133">Transmembrane helix</keyword>
<evidence type="ECO:0000313" key="12">
    <source>
        <dbReference type="EMBL" id="GGI14533.1"/>
    </source>
</evidence>
<evidence type="ECO:0000256" key="3">
    <source>
        <dbReference type="ARBA" id="ARBA00022448"/>
    </source>
</evidence>
<feature type="compositionally biased region" description="Low complexity" evidence="9">
    <location>
        <begin position="1"/>
        <end position="46"/>
    </location>
</feature>
<feature type="transmembrane region" description="Helical" evidence="10">
    <location>
        <begin position="519"/>
        <end position="538"/>
    </location>
</feature>
<feature type="region of interest" description="Disordered" evidence="9">
    <location>
        <begin position="1"/>
        <end position="59"/>
    </location>
</feature>
<feature type="transmembrane region" description="Helical" evidence="10">
    <location>
        <begin position="495"/>
        <end position="513"/>
    </location>
</feature>
<comment type="similarity">
    <text evidence="2">Belongs to the amino acid-polyamine-organocation (APC) superfamily. Amino acid transporter (AAT) (TC 2.A.3.1) family.</text>
</comment>
<gene>
    <name evidence="12" type="primary">aroP</name>
    <name evidence="12" type="ORF">GCM10007377_11410</name>
</gene>
<dbReference type="InterPro" id="IPR004841">
    <property type="entry name" value="AA-permease/SLC12A_dom"/>
</dbReference>
<comment type="subcellular location">
    <subcellularLocation>
        <location evidence="1">Cell membrane</location>
        <topology evidence="1">Multi-pass membrane protein</topology>
    </subcellularLocation>
</comment>
<name>A0A8J3AHJ3_9BIFI</name>
<dbReference type="PIRSF" id="PIRSF006060">
    <property type="entry name" value="AA_transporter"/>
    <property type="match status" value="1"/>
</dbReference>
<feature type="transmembrane region" description="Helical" evidence="10">
    <location>
        <begin position="91"/>
        <end position="111"/>
    </location>
</feature>
<evidence type="ECO:0000256" key="1">
    <source>
        <dbReference type="ARBA" id="ARBA00004651"/>
    </source>
</evidence>